<evidence type="ECO:0000256" key="1">
    <source>
        <dbReference type="SAM" id="Phobius"/>
    </source>
</evidence>
<dbReference type="AlphaFoldDB" id="A0A6S9CZ90"/>
<sequence>MLRTILFLTIATATSVAFLHTPSPSISSPSRHHLHTRFAHKPRTTEFKKDDIAVTKQSKNNWNNVVMASIAASIFSLSTLSPSSSMTVANAFEESDYASETVTAVVKRLDESAGNIEQTFTTFEDVAAIITEGKGVGGSISYTGVKLDRGYVSDEDTAIYNPGLTLLTESEKERITSAIIHSRQVGLSTNQWSENNEFAYDFLKEKLDPLHMAELKGYLGILPYWGAVVYLAALAVQQIAREAFTVGYAVAAVAVFGPVLALIAKGP</sequence>
<feature type="transmembrane region" description="Helical" evidence="1">
    <location>
        <begin position="243"/>
        <end position="264"/>
    </location>
</feature>
<keyword evidence="2" id="KW-0732">Signal</keyword>
<keyword evidence="1" id="KW-0812">Transmembrane</keyword>
<proteinExistence type="predicted"/>
<protein>
    <submittedName>
        <fullName evidence="3">Uncharacterized protein</fullName>
    </submittedName>
</protein>
<organism evidence="3">
    <name type="scientific">Ditylum brightwellii</name>
    <dbReference type="NCBI Taxonomy" id="49249"/>
    <lineage>
        <taxon>Eukaryota</taxon>
        <taxon>Sar</taxon>
        <taxon>Stramenopiles</taxon>
        <taxon>Ochrophyta</taxon>
        <taxon>Bacillariophyta</taxon>
        <taxon>Mediophyceae</taxon>
        <taxon>Lithodesmiophycidae</taxon>
        <taxon>Lithodesmiales</taxon>
        <taxon>Lithodesmiaceae</taxon>
        <taxon>Ditylum</taxon>
    </lineage>
</organism>
<keyword evidence="1" id="KW-1133">Transmembrane helix</keyword>
<gene>
    <name evidence="3" type="ORF">DBRI00130_LOCUS40666</name>
</gene>
<name>A0A6S9CZ90_9STRA</name>
<evidence type="ECO:0000313" key="3">
    <source>
        <dbReference type="EMBL" id="CAE4659931.1"/>
    </source>
</evidence>
<feature type="chain" id="PRO_5030159538" evidence="2">
    <location>
        <begin position="18"/>
        <end position="267"/>
    </location>
</feature>
<evidence type="ECO:0000256" key="2">
    <source>
        <dbReference type="SAM" id="SignalP"/>
    </source>
</evidence>
<dbReference type="EMBL" id="HBNS01056449">
    <property type="protein sequence ID" value="CAE4659931.1"/>
    <property type="molecule type" value="Transcribed_RNA"/>
</dbReference>
<keyword evidence="1" id="KW-0472">Membrane</keyword>
<accession>A0A6S9CZ90</accession>
<feature type="transmembrane region" description="Helical" evidence="1">
    <location>
        <begin position="217"/>
        <end position="236"/>
    </location>
</feature>
<reference evidence="3" key="1">
    <citation type="submission" date="2021-01" db="EMBL/GenBank/DDBJ databases">
        <authorList>
            <person name="Corre E."/>
            <person name="Pelletier E."/>
            <person name="Niang G."/>
            <person name="Scheremetjew M."/>
            <person name="Finn R."/>
            <person name="Kale V."/>
            <person name="Holt S."/>
            <person name="Cochrane G."/>
            <person name="Meng A."/>
            <person name="Brown T."/>
            <person name="Cohen L."/>
        </authorList>
    </citation>
    <scope>NUCLEOTIDE SEQUENCE</scope>
    <source>
        <strain evidence="3">GSO104</strain>
    </source>
</reference>
<feature type="signal peptide" evidence="2">
    <location>
        <begin position="1"/>
        <end position="17"/>
    </location>
</feature>